<sequence length="62" mass="6935">MSERKDQAAADKAAELYRAQAKVVPRLEETNHLRAAKNIEAKGGRWDSPEVKNESKKGWGRG</sequence>
<feature type="region of interest" description="Disordered" evidence="1">
    <location>
        <begin position="35"/>
        <end position="62"/>
    </location>
</feature>
<name>A0ABN2ISV8_9ACTN</name>
<comment type="caution">
    <text evidence="2">The sequence shown here is derived from an EMBL/GenBank/DDBJ whole genome shotgun (WGS) entry which is preliminary data.</text>
</comment>
<proteinExistence type="predicted"/>
<evidence type="ECO:0000313" key="2">
    <source>
        <dbReference type="EMBL" id="GAA1710846.1"/>
    </source>
</evidence>
<dbReference type="Proteomes" id="UP001500280">
    <property type="component" value="Unassembled WGS sequence"/>
</dbReference>
<accession>A0ABN2ISV8</accession>
<reference evidence="2 3" key="1">
    <citation type="journal article" date="2019" name="Int. J. Syst. Evol. Microbiol.">
        <title>The Global Catalogue of Microorganisms (GCM) 10K type strain sequencing project: providing services to taxonomists for standard genome sequencing and annotation.</title>
        <authorList>
            <consortium name="The Broad Institute Genomics Platform"/>
            <consortium name="The Broad Institute Genome Sequencing Center for Infectious Disease"/>
            <person name="Wu L."/>
            <person name="Ma J."/>
        </authorList>
    </citation>
    <scope>NUCLEOTIDE SEQUENCE [LARGE SCALE GENOMIC DNA]</scope>
    <source>
        <strain evidence="2 3">JCM 14307</strain>
    </source>
</reference>
<keyword evidence="3" id="KW-1185">Reference proteome</keyword>
<evidence type="ECO:0000256" key="1">
    <source>
        <dbReference type="SAM" id="MobiDB-lite"/>
    </source>
</evidence>
<evidence type="ECO:0000313" key="3">
    <source>
        <dbReference type="Proteomes" id="UP001500280"/>
    </source>
</evidence>
<dbReference type="RefSeq" id="WP_344161548.1">
    <property type="nucleotide sequence ID" value="NZ_BAAANF010000022.1"/>
</dbReference>
<gene>
    <name evidence="2" type="ORF">GCM10009745_68590</name>
</gene>
<protein>
    <submittedName>
        <fullName evidence="2">Uncharacterized protein</fullName>
    </submittedName>
</protein>
<organism evidence="2 3">
    <name type="scientific">Kribbella yunnanensis</name>
    <dbReference type="NCBI Taxonomy" id="190194"/>
    <lineage>
        <taxon>Bacteria</taxon>
        <taxon>Bacillati</taxon>
        <taxon>Actinomycetota</taxon>
        <taxon>Actinomycetes</taxon>
        <taxon>Propionibacteriales</taxon>
        <taxon>Kribbellaceae</taxon>
        <taxon>Kribbella</taxon>
    </lineage>
</organism>
<dbReference type="EMBL" id="BAAANF010000022">
    <property type="protein sequence ID" value="GAA1710846.1"/>
    <property type="molecule type" value="Genomic_DNA"/>
</dbReference>